<keyword evidence="3" id="KW-1185">Reference proteome</keyword>
<proteinExistence type="predicted"/>
<dbReference type="AlphaFoldDB" id="W0PJV5"/>
<keyword evidence="2" id="KW-0540">Nuclease</keyword>
<evidence type="ECO:0000313" key="2">
    <source>
        <dbReference type="EMBL" id="AHG65263.1"/>
    </source>
</evidence>
<keyword evidence="2" id="KW-0378">Hydrolase</keyword>
<evidence type="ECO:0000313" key="3">
    <source>
        <dbReference type="Proteomes" id="UP000019095"/>
    </source>
</evidence>
<dbReference type="HOGENOM" id="CLU_1304052_0_0_4"/>
<gene>
    <name evidence="2" type="ORF">MIM_c31990</name>
</gene>
<dbReference type="KEGG" id="amim:MIM_c31990"/>
<reference evidence="2 3" key="1">
    <citation type="journal article" date="2014" name="Microbiology">
        <title>Unravelling the complete genome sequence of Advenella mimigardefordensis strain DPN7T and novel insights in the catabolism of the xenobiotic polythioester precursor 3,3'-dithiodipropionate.</title>
        <authorList>
            <person name="Wubbeler J.H."/>
            <person name="Hiessl S."/>
            <person name="Schuldes J."/>
            <person name="Thurmer A."/>
            <person name="Daniel R."/>
            <person name="Steinbuchel A."/>
        </authorList>
    </citation>
    <scope>NUCLEOTIDE SEQUENCE [LARGE SCALE GENOMIC DNA]</scope>
    <source>
        <strain evidence="3">DSM 17166 / LMG 22922 / DPN7</strain>
    </source>
</reference>
<dbReference type="GO" id="GO:0004519">
    <property type="term" value="F:endonuclease activity"/>
    <property type="evidence" value="ECO:0007669"/>
    <property type="project" value="UniProtKB-KW"/>
</dbReference>
<dbReference type="Pfam" id="PF08722">
    <property type="entry name" value="Tn7_TnsA-like_N"/>
    <property type="match status" value="1"/>
</dbReference>
<dbReference type="InterPro" id="IPR014833">
    <property type="entry name" value="TnsA_N"/>
</dbReference>
<dbReference type="OrthoDB" id="8681854at2"/>
<dbReference type="Proteomes" id="UP000019095">
    <property type="component" value="Chromosome"/>
</dbReference>
<protein>
    <submittedName>
        <fullName evidence="2">Putative TnsA endonuclease</fullName>
    </submittedName>
</protein>
<dbReference type="EMBL" id="CP003915">
    <property type="protein sequence ID" value="AHG65263.1"/>
    <property type="molecule type" value="Genomic_DNA"/>
</dbReference>
<organism evidence="2 3">
    <name type="scientific">Advenella mimigardefordensis (strain DSM 17166 / LMG 22922 / DPN7)</name>
    <dbReference type="NCBI Taxonomy" id="1247726"/>
    <lineage>
        <taxon>Bacteria</taxon>
        <taxon>Pseudomonadati</taxon>
        <taxon>Pseudomonadota</taxon>
        <taxon>Betaproteobacteria</taxon>
        <taxon>Burkholderiales</taxon>
        <taxon>Alcaligenaceae</taxon>
    </lineage>
</organism>
<keyword evidence="2" id="KW-0255">Endonuclease</keyword>
<sequence length="215" mass="25097">MKQVRKLVHRSPHRRVGYVVCTHVQSEPIEYESRLERDFVRIALLHPSIRRIVAQPIQIDIPGFGRYTPDYLLLDKNAQRYIVEVKSSVFVDKYEDKISAAKHQFDQNGMKFFLITDQHIEKRKQFASLVHRYSQSYYSSSARTEVMEKINSLRLPASVNEIVGRLSIPIEFIYYLIGHRYLQIDACNENGLIIDDKGQENGEVSIERWIGVATR</sequence>
<dbReference type="RefSeq" id="WP_144084670.1">
    <property type="nucleotide sequence ID" value="NZ_CP003915.1"/>
</dbReference>
<accession>W0PJV5</accession>
<name>W0PJV5_ADVMD</name>
<evidence type="ECO:0000259" key="1">
    <source>
        <dbReference type="Pfam" id="PF08722"/>
    </source>
</evidence>
<feature type="domain" description="TnsA endonuclease N-terminal" evidence="1">
    <location>
        <begin position="47"/>
        <end position="117"/>
    </location>
</feature>